<reference evidence="9 10" key="1">
    <citation type="submission" date="2019-02" db="EMBL/GenBank/DDBJ databases">
        <title>Planctomycetal bacteria perform biofilm scaping via a novel small molecule.</title>
        <authorList>
            <person name="Jeske O."/>
            <person name="Boedeker C."/>
            <person name="Wiegand S."/>
            <person name="Breitling P."/>
            <person name="Kallscheuer N."/>
            <person name="Jogler M."/>
            <person name="Rohde M."/>
            <person name="Petersen J."/>
            <person name="Medema M.H."/>
            <person name="Surup F."/>
            <person name="Jogler C."/>
        </authorList>
    </citation>
    <scope>NUCLEOTIDE SEQUENCE [LARGE SCALE GENOMIC DNA]</scope>
    <source>
        <strain evidence="9 10">Mal15</strain>
    </source>
</reference>
<dbReference type="GO" id="GO:0071555">
    <property type="term" value="P:cell wall organization"/>
    <property type="evidence" value="ECO:0007669"/>
    <property type="project" value="TreeGrafter"/>
</dbReference>
<evidence type="ECO:0000256" key="4">
    <source>
        <dbReference type="ARBA" id="ARBA00022692"/>
    </source>
</evidence>
<sequence length="359" mass="38220">MLISLVSLYPVRRNAVRLGLVAQPVGHSTHTQATPLGGGIGIWLGIIVPMTLGTILVLIADRVPMVAGVLPESVLGYFEGIQSRLAQLWWLLGSATVLFALGIWDDRRGAPVLLRLGVEFAVAAFVVYYLGFGFTAFIGAAWLTKILSVVWIVAVINSFNMLDNMDALSGGVAAIIAGAMAAVMLTTPSPGTTEPQLFVAGLLLSVAGSLLGFLWHNRPPAKIFMGDGGSYLVGFLIAVSMLMATFASPPRPHAVLAPLCVMAIPMYDMATVLWIRIREGRSVFVGDRSHFSHRLVDLGLSRTQAVMTIHLVTATCGLAALLLVHVSVLQAVAVLGIVACMLLLVVILESTGWQKQSNE</sequence>
<gene>
    <name evidence="9" type="ORF">Mal15_41300</name>
</gene>
<dbReference type="GO" id="GO:0044038">
    <property type="term" value="P:cell wall macromolecule biosynthetic process"/>
    <property type="evidence" value="ECO:0007669"/>
    <property type="project" value="TreeGrafter"/>
</dbReference>
<name>A0A5B9MFN7_9BACT</name>
<keyword evidence="7" id="KW-0479">Metal-binding</keyword>
<evidence type="ECO:0000313" key="10">
    <source>
        <dbReference type="Proteomes" id="UP000321353"/>
    </source>
</evidence>
<dbReference type="GO" id="GO:0009103">
    <property type="term" value="P:lipopolysaccharide biosynthetic process"/>
    <property type="evidence" value="ECO:0007669"/>
    <property type="project" value="TreeGrafter"/>
</dbReference>
<keyword evidence="5 8" id="KW-1133">Transmembrane helix</keyword>
<keyword evidence="2" id="KW-1003">Cell membrane</keyword>
<dbReference type="InterPro" id="IPR000715">
    <property type="entry name" value="Glycosyl_transferase_4"/>
</dbReference>
<evidence type="ECO:0000313" key="9">
    <source>
        <dbReference type="EMBL" id="QEG00062.1"/>
    </source>
</evidence>
<evidence type="ECO:0000256" key="6">
    <source>
        <dbReference type="ARBA" id="ARBA00023136"/>
    </source>
</evidence>
<comment type="subcellular location">
    <subcellularLocation>
        <location evidence="1">Cell membrane</location>
        <topology evidence="1">Multi-pass membrane protein</topology>
    </subcellularLocation>
</comment>
<dbReference type="GO" id="GO:0036380">
    <property type="term" value="F:UDP-N-acetylglucosamine-undecaprenyl-phosphate N-acetylglucosaminephosphotransferase activity"/>
    <property type="evidence" value="ECO:0007669"/>
    <property type="project" value="UniProtKB-EC"/>
</dbReference>
<evidence type="ECO:0000256" key="5">
    <source>
        <dbReference type="ARBA" id="ARBA00022989"/>
    </source>
</evidence>
<feature type="transmembrane region" description="Helical" evidence="8">
    <location>
        <begin position="168"/>
        <end position="185"/>
    </location>
</feature>
<dbReference type="KEGG" id="smam:Mal15_41300"/>
<comment type="cofactor">
    <cofactor evidence="7">
        <name>Mg(2+)</name>
        <dbReference type="ChEBI" id="CHEBI:18420"/>
    </cofactor>
</comment>
<dbReference type="GO" id="GO:0046872">
    <property type="term" value="F:metal ion binding"/>
    <property type="evidence" value="ECO:0007669"/>
    <property type="project" value="UniProtKB-KW"/>
</dbReference>
<dbReference type="RefSeq" id="WP_147872251.1">
    <property type="nucleotide sequence ID" value="NZ_CP036264.1"/>
</dbReference>
<feature type="transmembrane region" description="Helical" evidence="8">
    <location>
        <begin position="40"/>
        <end position="60"/>
    </location>
</feature>
<feature type="transmembrane region" description="Helical" evidence="8">
    <location>
        <begin position="228"/>
        <end position="248"/>
    </location>
</feature>
<evidence type="ECO:0000256" key="1">
    <source>
        <dbReference type="ARBA" id="ARBA00004651"/>
    </source>
</evidence>
<feature type="transmembrane region" description="Helical" evidence="8">
    <location>
        <begin position="88"/>
        <end position="105"/>
    </location>
</feature>
<dbReference type="GO" id="GO:0005886">
    <property type="term" value="C:plasma membrane"/>
    <property type="evidence" value="ECO:0007669"/>
    <property type="project" value="UniProtKB-SubCell"/>
</dbReference>
<keyword evidence="4 8" id="KW-0812">Transmembrane</keyword>
<feature type="binding site" evidence="7">
    <location>
        <position position="160"/>
    </location>
    <ligand>
        <name>Mg(2+)</name>
        <dbReference type="ChEBI" id="CHEBI:18420"/>
    </ligand>
</feature>
<evidence type="ECO:0000256" key="3">
    <source>
        <dbReference type="ARBA" id="ARBA00022679"/>
    </source>
</evidence>
<organism evidence="9 10">
    <name type="scientific">Stieleria maiorica</name>
    <dbReference type="NCBI Taxonomy" id="2795974"/>
    <lineage>
        <taxon>Bacteria</taxon>
        <taxon>Pseudomonadati</taxon>
        <taxon>Planctomycetota</taxon>
        <taxon>Planctomycetia</taxon>
        <taxon>Pirellulales</taxon>
        <taxon>Pirellulaceae</taxon>
        <taxon>Stieleria</taxon>
    </lineage>
</organism>
<protein>
    <submittedName>
        <fullName evidence="9">WecA-like glycosyltransferase</fullName>
        <ecNumber evidence="9">2.7.8.33</ecNumber>
    </submittedName>
</protein>
<accession>A0A5B9MFN7</accession>
<dbReference type="EC" id="2.7.8.33" evidence="9"/>
<dbReference type="Proteomes" id="UP000321353">
    <property type="component" value="Chromosome"/>
</dbReference>
<keyword evidence="10" id="KW-1185">Reference proteome</keyword>
<feature type="transmembrane region" description="Helical" evidence="8">
    <location>
        <begin position="254"/>
        <end position="277"/>
    </location>
</feature>
<feature type="transmembrane region" description="Helical" evidence="8">
    <location>
        <begin position="298"/>
        <end position="322"/>
    </location>
</feature>
<dbReference type="Pfam" id="PF00953">
    <property type="entry name" value="Glycos_transf_4"/>
    <property type="match status" value="1"/>
</dbReference>
<keyword evidence="6 8" id="KW-0472">Membrane</keyword>
<proteinExistence type="predicted"/>
<keyword evidence="3 9" id="KW-0808">Transferase</keyword>
<dbReference type="PANTHER" id="PTHR22926">
    <property type="entry name" value="PHOSPHO-N-ACETYLMURAMOYL-PENTAPEPTIDE-TRANSFERASE"/>
    <property type="match status" value="1"/>
</dbReference>
<evidence type="ECO:0000256" key="7">
    <source>
        <dbReference type="PIRSR" id="PIRSR600715-1"/>
    </source>
</evidence>
<feature type="transmembrane region" description="Helical" evidence="8">
    <location>
        <begin position="136"/>
        <end position="156"/>
    </location>
</feature>
<feature type="transmembrane region" description="Helical" evidence="8">
    <location>
        <begin position="112"/>
        <end position="130"/>
    </location>
</feature>
<dbReference type="PANTHER" id="PTHR22926:SF3">
    <property type="entry name" value="UNDECAPRENYL-PHOSPHATE ALPHA-N-ACETYLGLUCOSAMINYL 1-PHOSPHATE TRANSFERASE"/>
    <property type="match status" value="1"/>
</dbReference>
<keyword evidence="7" id="KW-0460">Magnesium</keyword>
<dbReference type="EMBL" id="CP036264">
    <property type="protein sequence ID" value="QEG00062.1"/>
    <property type="molecule type" value="Genomic_DNA"/>
</dbReference>
<dbReference type="CDD" id="cd06853">
    <property type="entry name" value="GT_WecA_like"/>
    <property type="match status" value="1"/>
</dbReference>
<feature type="transmembrane region" description="Helical" evidence="8">
    <location>
        <begin position="328"/>
        <end position="348"/>
    </location>
</feature>
<evidence type="ECO:0000256" key="2">
    <source>
        <dbReference type="ARBA" id="ARBA00022475"/>
    </source>
</evidence>
<feature type="binding site" evidence="7">
    <location>
        <position position="227"/>
    </location>
    <ligand>
        <name>Mg(2+)</name>
        <dbReference type="ChEBI" id="CHEBI:18420"/>
    </ligand>
</feature>
<feature type="transmembrane region" description="Helical" evidence="8">
    <location>
        <begin position="197"/>
        <end position="216"/>
    </location>
</feature>
<evidence type="ECO:0000256" key="8">
    <source>
        <dbReference type="SAM" id="Phobius"/>
    </source>
</evidence>
<dbReference type="AlphaFoldDB" id="A0A5B9MFN7"/>